<dbReference type="PANTHER" id="PTHR24567">
    <property type="entry name" value="CRP FAMILY TRANSCRIPTIONAL REGULATORY PROTEIN"/>
    <property type="match status" value="1"/>
</dbReference>
<gene>
    <name evidence="5" type="ORF">F4827_006648</name>
</gene>
<dbReference type="Gene3D" id="1.10.10.10">
    <property type="entry name" value="Winged helix-like DNA-binding domain superfamily/Winged helix DNA-binding domain"/>
    <property type="match status" value="1"/>
</dbReference>
<protein>
    <submittedName>
        <fullName evidence="5">CRP-like cAMP-binding protein</fullName>
    </submittedName>
</protein>
<sequence>MTNDWHALYDEVKLLGEFGSDAQVAESLGLTRAQISAWRTGKSELGTLAKLRILDALGQDTLRSAVLSLLPHRNRALLEEQHLALVARVSRGRLALLESSADAKVNTPYVNGLLAALPAEDQARIGPHLTSMALQPGTVVYEPGDRLERIYLPATAVFSMLQVSDGGVTTEIAVIGRDGLLGLAAFLGGEPVSTRAVVQTGGLTYCLDVDFARNELARGGQLQDLVLRFSQALITQMAQTAICNRHHPVFQQFCRWLLLSLDRLDSNALPVTDDLIAQLLGVRPATVSEVAERLQSMGAIRYDGRRVEVLDRHSIEAQACGCYRVVRREYKRLLCDA</sequence>
<dbReference type="EMBL" id="JACHBW010000031">
    <property type="protein sequence ID" value="MBB6106772.1"/>
    <property type="molecule type" value="Genomic_DNA"/>
</dbReference>
<evidence type="ECO:0000256" key="3">
    <source>
        <dbReference type="ARBA" id="ARBA00023163"/>
    </source>
</evidence>
<dbReference type="SMART" id="SM00419">
    <property type="entry name" value="HTH_CRP"/>
    <property type="match status" value="1"/>
</dbReference>
<keyword evidence="2" id="KW-0238">DNA-binding</keyword>
<dbReference type="InterPro" id="IPR014710">
    <property type="entry name" value="RmlC-like_jellyroll"/>
</dbReference>
<dbReference type="SMART" id="SM00100">
    <property type="entry name" value="cNMP"/>
    <property type="match status" value="1"/>
</dbReference>
<dbReference type="GO" id="GO:0003677">
    <property type="term" value="F:DNA binding"/>
    <property type="evidence" value="ECO:0007669"/>
    <property type="project" value="UniProtKB-KW"/>
</dbReference>
<dbReference type="Proteomes" id="UP000571554">
    <property type="component" value="Unassembled WGS sequence"/>
</dbReference>
<keyword evidence="6" id="KW-1185">Reference proteome</keyword>
<dbReference type="Pfam" id="PF00027">
    <property type="entry name" value="cNMP_binding"/>
    <property type="match status" value="1"/>
</dbReference>
<dbReference type="RefSeq" id="WP_183732465.1">
    <property type="nucleotide sequence ID" value="NZ_JACHBW010000031.1"/>
</dbReference>
<dbReference type="InterPro" id="IPR000595">
    <property type="entry name" value="cNMP-bd_dom"/>
</dbReference>
<evidence type="ECO:0000259" key="4">
    <source>
        <dbReference type="PROSITE" id="PS50042"/>
    </source>
</evidence>
<dbReference type="GO" id="GO:0003700">
    <property type="term" value="F:DNA-binding transcription factor activity"/>
    <property type="evidence" value="ECO:0007669"/>
    <property type="project" value="TreeGrafter"/>
</dbReference>
<keyword evidence="1" id="KW-0805">Transcription regulation</keyword>
<dbReference type="AlphaFoldDB" id="A0A7W9U4A8"/>
<name>A0A7W9U4A8_9BURK</name>
<dbReference type="InterPro" id="IPR018490">
    <property type="entry name" value="cNMP-bd_dom_sf"/>
</dbReference>
<dbReference type="Pfam" id="PF13545">
    <property type="entry name" value="HTH_Crp_2"/>
    <property type="match status" value="1"/>
</dbReference>
<proteinExistence type="predicted"/>
<evidence type="ECO:0000256" key="2">
    <source>
        <dbReference type="ARBA" id="ARBA00023125"/>
    </source>
</evidence>
<evidence type="ECO:0000256" key="1">
    <source>
        <dbReference type="ARBA" id="ARBA00023015"/>
    </source>
</evidence>
<dbReference type="GO" id="GO:0005829">
    <property type="term" value="C:cytosol"/>
    <property type="evidence" value="ECO:0007669"/>
    <property type="project" value="TreeGrafter"/>
</dbReference>
<dbReference type="PROSITE" id="PS50042">
    <property type="entry name" value="CNMP_BINDING_3"/>
    <property type="match status" value="1"/>
</dbReference>
<accession>A0A7W9U4A8</accession>
<evidence type="ECO:0000313" key="6">
    <source>
        <dbReference type="Proteomes" id="UP000571554"/>
    </source>
</evidence>
<dbReference type="CDD" id="cd00038">
    <property type="entry name" value="CAP_ED"/>
    <property type="match status" value="1"/>
</dbReference>
<comment type="caution">
    <text evidence="5">The sequence shown here is derived from an EMBL/GenBank/DDBJ whole genome shotgun (WGS) entry which is preliminary data.</text>
</comment>
<dbReference type="InterPro" id="IPR036390">
    <property type="entry name" value="WH_DNA-bd_sf"/>
</dbReference>
<dbReference type="SUPFAM" id="SSF51206">
    <property type="entry name" value="cAMP-binding domain-like"/>
    <property type="match status" value="1"/>
</dbReference>
<dbReference type="InterPro" id="IPR012318">
    <property type="entry name" value="HTH_CRP"/>
</dbReference>
<reference evidence="5 6" key="1">
    <citation type="submission" date="2020-08" db="EMBL/GenBank/DDBJ databases">
        <title>Above-ground endophytic microbial communities from plants in different locations in the United States.</title>
        <authorList>
            <person name="Frank C."/>
        </authorList>
    </citation>
    <scope>NUCLEOTIDE SEQUENCE [LARGE SCALE GENOMIC DNA]</scope>
    <source>
        <strain evidence="5 6">WP4_2_2</strain>
    </source>
</reference>
<dbReference type="InterPro" id="IPR050397">
    <property type="entry name" value="Env_Response_Regulators"/>
</dbReference>
<keyword evidence="3" id="KW-0804">Transcription</keyword>
<organism evidence="5 6">
    <name type="scientific">Paraburkholderia bannensis</name>
    <dbReference type="NCBI Taxonomy" id="765414"/>
    <lineage>
        <taxon>Bacteria</taxon>
        <taxon>Pseudomonadati</taxon>
        <taxon>Pseudomonadota</taxon>
        <taxon>Betaproteobacteria</taxon>
        <taxon>Burkholderiales</taxon>
        <taxon>Burkholderiaceae</taxon>
        <taxon>Paraburkholderia</taxon>
    </lineage>
</organism>
<evidence type="ECO:0000313" key="5">
    <source>
        <dbReference type="EMBL" id="MBB6106772.1"/>
    </source>
</evidence>
<feature type="domain" description="Cyclic nucleotide-binding" evidence="4">
    <location>
        <begin position="113"/>
        <end position="208"/>
    </location>
</feature>
<dbReference type="PANTHER" id="PTHR24567:SF74">
    <property type="entry name" value="HTH-TYPE TRANSCRIPTIONAL REGULATOR ARCR"/>
    <property type="match status" value="1"/>
</dbReference>
<dbReference type="SUPFAM" id="SSF46785">
    <property type="entry name" value="Winged helix' DNA-binding domain"/>
    <property type="match status" value="1"/>
</dbReference>
<dbReference type="InterPro" id="IPR036388">
    <property type="entry name" value="WH-like_DNA-bd_sf"/>
</dbReference>
<dbReference type="Gene3D" id="2.60.120.10">
    <property type="entry name" value="Jelly Rolls"/>
    <property type="match status" value="1"/>
</dbReference>